<dbReference type="AlphaFoldDB" id="A0A6H0XR98"/>
<dbReference type="Proteomes" id="UP000503462">
    <property type="component" value="Chromosome 2"/>
</dbReference>
<reference evidence="1 2" key="1">
    <citation type="journal article" date="2016" name="Sci. Rep.">
        <title>Peltaster fructicola genome reveals evolution from an invasive phytopathogen to an ectophytic parasite.</title>
        <authorList>
            <person name="Xu C."/>
            <person name="Chen H."/>
            <person name="Gleason M.L."/>
            <person name="Xu J.R."/>
            <person name="Liu H."/>
            <person name="Zhang R."/>
            <person name="Sun G."/>
        </authorList>
    </citation>
    <scope>NUCLEOTIDE SEQUENCE [LARGE SCALE GENOMIC DNA]</scope>
    <source>
        <strain evidence="1 2">LNHT1506</strain>
    </source>
</reference>
<evidence type="ECO:0000313" key="1">
    <source>
        <dbReference type="EMBL" id="QIW97253.1"/>
    </source>
</evidence>
<keyword evidence="2" id="KW-1185">Reference proteome</keyword>
<protein>
    <submittedName>
        <fullName evidence="1">Uncharacterized protein</fullName>
    </submittedName>
</protein>
<sequence>MNIGKNRVGCVVFVGGYIGGENILPDLRTVKKDYSKSRPGFTFKESDANFTSPYPIGDTKPPGELYTKTLVIASTKEENTTWIEPELGDMIKSGLLQPAVYVVDDKTPSTSASEQGPRSIGLSIVYHRPL</sequence>
<proteinExistence type="predicted"/>
<gene>
    <name evidence="1" type="ORF">AMS68_002771</name>
</gene>
<dbReference type="EMBL" id="CP051140">
    <property type="protein sequence ID" value="QIW97253.1"/>
    <property type="molecule type" value="Genomic_DNA"/>
</dbReference>
<accession>A0A6H0XR98</accession>
<organism evidence="1 2">
    <name type="scientific">Peltaster fructicola</name>
    <dbReference type="NCBI Taxonomy" id="286661"/>
    <lineage>
        <taxon>Eukaryota</taxon>
        <taxon>Fungi</taxon>
        <taxon>Dikarya</taxon>
        <taxon>Ascomycota</taxon>
        <taxon>Pezizomycotina</taxon>
        <taxon>Dothideomycetes</taxon>
        <taxon>Dothideomycetes incertae sedis</taxon>
        <taxon>Peltaster</taxon>
    </lineage>
</organism>
<name>A0A6H0XR98_9PEZI</name>
<evidence type="ECO:0000313" key="2">
    <source>
        <dbReference type="Proteomes" id="UP000503462"/>
    </source>
</evidence>